<protein>
    <recommendedName>
        <fullName evidence="3">Restriction endonuclease type IV Mrr domain-containing protein</fullName>
    </recommendedName>
</protein>
<dbReference type="RefSeq" id="WP_012867610.1">
    <property type="nucleotide sequence ID" value="NC_013521.1"/>
</dbReference>
<name>D1BKR4_SANKS</name>
<dbReference type="STRING" id="446469.Sked_26370"/>
<proteinExistence type="predicted"/>
<evidence type="ECO:0000313" key="1">
    <source>
        <dbReference type="EMBL" id="ACZ22541.1"/>
    </source>
</evidence>
<dbReference type="OrthoDB" id="4067909at2"/>
<dbReference type="EMBL" id="CP001819">
    <property type="protein sequence ID" value="ACZ22541.1"/>
    <property type="molecule type" value="Genomic_DNA"/>
</dbReference>
<reference evidence="1 2" key="1">
    <citation type="journal article" date="2009" name="Stand. Genomic Sci.">
        <title>Complete genome sequence of Sanguibacter keddieii type strain (ST-74).</title>
        <authorList>
            <person name="Ivanova N."/>
            <person name="Sikorski J."/>
            <person name="Sims D."/>
            <person name="Brettin T."/>
            <person name="Detter J.C."/>
            <person name="Han C."/>
            <person name="Lapidus A."/>
            <person name="Copeland A."/>
            <person name="Glavina Del Rio T."/>
            <person name="Nolan M."/>
            <person name="Chen F."/>
            <person name="Lucas S."/>
            <person name="Tice H."/>
            <person name="Cheng J.F."/>
            <person name="Bruce D."/>
            <person name="Goodwin L."/>
            <person name="Pitluck S."/>
            <person name="Pati A."/>
            <person name="Mavromatis K."/>
            <person name="Chen A."/>
            <person name="Palaniappan K."/>
            <person name="D'haeseleer P."/>
            <person name="Chain P."/>
            <person name="Bristow J."/>
            <person name="Eisen J.A."/>
            <person name="Markowitz V."/>
            <person name="Hugenholtz P."/>
            <person name="Goker M."/>
            <person name="Pukall R."/>
            <person name="Klenk H.P."/>
            <person name="Kyrpides N.C."/>
        </authorList>
    </citation>
    <scope>NUCLEOTIDE SEQUENCE [LARGE SCALE GENOMIC DNA]</scope>
    <source>
        <strain evidence="2">ATCC 51767 / DSM 10542 / NCFB 3025 / ST-74</strain>
    </source>
</reference>
<dbReference type="KEGG" id="ske:Sked_26370"/>
<gene>
    <name evidence="1" type="ordered locus">Sked_26370</name>
</gene>
<keyword evidence="2" id="KW-1185">Reference proteome</keyword>
<evidence type="ECO:0008006" key="3">
    <source>
        <dbReference type="Google" id="ProtNLM"/>
    </source>
</evidence>
<dbReference type="AlphaFoldDB" id="D1BKR4"/>
<dbReference type="eggNOG" id="ENOG503347U">
    <property type="taxonomic scope" value="Bacteria"/>
</dbReference>
<evidence type="ECO:0000313" key="2">
    <source>
        <dbReference type="Proteomes" id="UP000000322"/>
    </source>
</evidence>
<organism evidence="1 2">
    <name type="scientific">Sanguibacter keddieii (strain ATCC 51767 / DSM 10542 / NCFB 3025 / ST-74)</name>
    <dbReference type="NCBI Taxonomy" id="446469"/>
    <lineage>
        <taxon>Bacteria</taxon>
        <taxon>Bacillati</taxon>
        <taxon>Actinomycetota</taxon>
        <taxon>Actinomycetes</taxon>
        <taxon>Micrococcales</taxon>
        <taxon>Sanguibacteraceae</taxon>
        <taxon>Sanguibacter</taxon>
    </lineage>
</organism>
<dbReference type="Proteomes" id="UP000000322">
    <property type="component" value="Chromosome"/>
</dbReference>
<accession>D1BKR4</accession>
<sequence length="1263" mass="137066">MRIPWERYVGEDIEAIVAMLLKRDRPTTTRITPSVGDGGVDILDKGAAPDGGDVVYQVKRYTGPLASGQRARVEKSLERLSADPRWQHLNVTQWFLVLPWDPTTEALAWLDSLGAAHGLNANWHGLTFIDALAASYPRIIDAYLGGGLGASVDGDAVMALVDEISQLSSRGIDTILARLGDESAPSLEFPAPQTEVFLDRVSAAQVSGSVLLDGLDGQLANVQHRAARADIPGVMDARSEYADLVAWMPDSLTTSSCSVGDAAVAVGLVQEWLRKALDVNFDALEVQMARIDVAAGISSRILERQRFEGLTAYRESLLSLGRYVDVVRCEVDAATRRTLLVTGRWGTGKSYQIARYAQREIAQERPVLLLRARDFVDSTASIIGQRSWRSQLGCQGLSDDDFLEVLDGIGIWAKAPLTIAVDGLNESSLRDTSAALERLAALVERFPFIRLIVSDRQDEARSATLSIPTFRHQAPARTAMSRALENALGVPPGTRWHAALTNPLLASMAARIVSAHGATGAPLSASLGRVSLLDAWIDLLVRETSAELDFTPSTVRRVIDSAGCLSGTTTVRQVAERSSLALETVDRIIQRFVAEGLLEWCAEGGDLVRLRWQGASDVLGARIALEDDRKGGSAALIRAADEASRLNTLDTIAETLPNLSRPSEIPDLRIPSTTAEERDFAFALSLDGRSESQITARTLKHARRLLLSGGEPAKHVLLSVLATPRREKLGVKWLNAQLSSVALVQRSKFWPQVLVDLADGSPAEQDAIRDLLTWYADTLLDKLVSDVEMADMIELFAWFGCAPQHSGFPGLGVAYIVELAHRAPSIFDRVWGRVALVDDDHPRDALLLAASGVISRWPGTDAAIAAKGVCAEALNTRTAKSFRSVASIHLALVDERPLHEFLRDASALRIRRRMGRIPLGMSFEDRAMFADGRSPRDAQRHESQVWASFGIPRRHDRRVLADHQAMTALPQDSHGGALLRGRWLVHQYAHHPAGARLWFASTGPAKAGTDLNSDVAYLTKSSDAWDFWVDPTLPLELTIRTSDRATERTWWAIDDGDSSVRVIDPDGVDWLVLEGGFRYLSPAPESDARGRTVGVGSHSWLSGQDDGTPRPGLLRHAYVAVSDALLATSQHSAVAPLENGQLRFSELFRSNAGVLGALVHVTHDGSEAAAPTKTLLDLLGASWTGESIDCRDASGALVVTDPANGTHGPRATLVRRDKLESALRRSGLVVTVGIRVSEFGSRILVNRPQVSVVQIDGSSQIEA</sequence>
<dbReference type="HOGENOM" id="CLU_264604_0_0_11"/>